<proteinExistence type="predicted"/>
<dbReference type="InterPro" id="IPR007698">
    <property type="entry name" value="AlaDH/PNT_NAD(H)-bd"/>
</dbReference>
<dbReference type="GO" id="GO:0006740">
    <property type="term" value="P:NADPH regeneration"/>
    <property type="evidence" value="ECO:0007669"/>
    <property type="project" value="TreeGrafter"/>
</dbReference>
<dbReference type="InterPro" id="IPR007886">
    <property type="entry name" value="AlaDH/PNT_N"/>
</dbReference>
<evidence type="ECO:0000256" key="5">
    <source>
        <dbReference type="ARBA" id="ARBA00023027"/>
    </source>
</evidence>
<dbReference type="GO" id="GO:0005886">
    <property type="term" value="C:plasma membrane"/>
    <property type="evidence" value="ECO:0007669"/>
    <property type="project" value="TreeGrafter"/>
</dbReference>
<reference evidence="9" key="1">
    <citation type="submission" date="2018-05" db="EMBL/GenBank/DDBJ databases">
        <authorList>
            <person name="Lanie J.A."/>
            <person name="Ng W.-L."/>
            <person name="Kazmierczak K.M."/>
            <person name="Andrzejewski T.M."/>
            <person name="Davidsen T.M."/>
            <person name="Wayne K.J."/>
            <person name="Tettelin H."/>
            <person name="Glass J.I."/>
            <person name="Rusch D."/>
            <person name="Podicherti R."/>
            <person name="Tsui H.-C.T."/>
            <person name="Winkler M.E."/>
        </authorList>
    </citation>
    <scope>NUCLEOTIDE SEQUENCE</scope>
</reference>
<dbReference type="AlphaFoldDB" id="A0A381P5S0"/>
<dbReference type="PROSITE" id="PS00837">
    <property type="entry name" value="ALADH_PNT_2"/>
    <property type="match status" value="1"/>
</dbReference>
<dbReference type="GO" id="GO:0016491">
    <property type="term" value="F:oxidoreductase activity"/>
    <property type="evidence" value="ECO:0007669"/>
    <property type="project" value="InterPro"/>
</dbReference>
<dbReference type="InterPro" id="IPR008143">
    <property type="entry name" value="Ala_DH/PNT_CS2"/>
</dbReference>
<comment type="catalytic activity">
    <reaction evidence="6">
        <text>NAD(+) + NADPH + H(+)(in) = NADH + NADP(+) + H(+)(out)</text>
        <dbReference type="Rhea" id="RHEA:47992"/>
        <dbReference type="ChEBI" id="CHEBI:15378"/>
        <dbReference type="ChEBI" id="CHEBI:57540"/>
        <dbReference type="ChEBI" id="CHEBI:57783"/>
        <dbReference type="ChEBI" id="CHEBI:57945"/>
        <dbReference type="ChEBI" id="CHEBI:58349"/>
        <dbReference type="EC" id="7.1.1.1"/>
    </reaction>
</comment>
<dbReference type="GO" id="GO:0008750">
    <property type="term" value="F:proton-translocating NAD(P)+ transhydrogenase activity"/>
    <property type="evidence" value="ECO:0007669"/>
    <property type="project" value="UniProtKB-EC"/>
</dbReference>
<evidence type="ECO:0000256" key="4">
    <source>
        <dbReference type="ARBA" id="ARBA00022967"/>
    </source>
</evidence>
<evidence type="ECO:0000256" key="1">
    <source>
        <dbReference type="ARBA" id="ARBA00012943"/>
    </source>
</evidence>
<dbReference type="PANTHER" id="PTHR10160:SF19">
    <property type="entry name" value="PROTON-TRANSLOCATING NAD(P)(+) TRANSHYDROGENASE"/>
    <property type="match status" value="1"/>
</dbReference>
<dbReference type="InterPro" id="IPR036291">
    <property type="entry name" value="NAD(P)-bd_dom_sf"/>
</dbReference>
<evidence type="ECO:0000259" key="8">
    <source>
        <dbReference type="SMART" id="SM01003"/>
    </source>
</evidence>
<dbReference type="GO" id="GO:0050661">
    <property type="term" value="F:NADP binding"/>
    <property type="evidence" value="ECO:0007669"/>
    <property type="project" value="TreeGrafter"/>
</dbReference>
<feature type="domain" description="Alanine dehydrogenase/pyridine nucleotide transhydrogenase N-terminal" evidence="8">
    <location>
        <begin position="1"/>
        <end position="134"/>
    </location>
</feature>
<dbReference type="SUPFAM" id="SSF51735">
    <property type="entry name" value="NAD(P)-binding Rossmann-fold domains"/>
    <property type="match status" value="1"/>
</dbReference>
<evidence type="ECO:0000313" key="9">
    <source>
        <dbReference type="EMBL" id="SUZ62281.1"/>
    </source>
</evidence>
<dbReference type="SMART" id="SM01002">
    <property type="entry name" value="AlaDh_PNT_C"/>
    <property type="match status" value="1"/>
</dbReference>
<dbReference type="Pfam" id="PF05222">
    <property type="entry name" value="AlaDh_PNT_N"/>
    <property type="match status" value="1"/>
</dbReference>
<keyword evidence="3" id="KW-0521">NADP</keyword>
<sequence length="371" mass="38046">MERAVGERRVAGTPDSVADLVADGHEVVVEVGAGLSAGMPDALYEQAGAVLAADRPTALGAGGLILGIEGPSEAEDQAGLGPDHVVVGLFDPVWRPEPMAQLAATGATAFSLDLVPRSTRAQAMDVLSSQATVVGYQAILVAAQRLPRLMPMLTTAAGTVPAARVVVLGAGVAGLQSIAMARRLGAVVEGFDIRPEALEEIRSMGARSIAVAEGADPLDPDVQAAALTPRLAEADVVVTAAQIPGRASPTLITETMIDAMRPGSLVMDLSIQRGGNCTLTRADEEVDHRGVTILGPTDLASGSPVTASRMFAANMVNLVRHLIVDDALVTDPDDEIASSMLVTTGGTVVHPDVRRALEDTDGSEAKKGTGP</sequence>
<protein>
    <recommendedName>
        <fullName evidence="1">proton-translocating NAD(P)(+) transhydrogenase</fullName>
        <ecNumber evidence="1">7.1.1.1</ecNumber>
    </recommendedName>
</protein>
<feature type="domain" description="Alanine dehydrogenase/pyridine nucleotide transhydrogenase NAD(H)-binding" evidence="7">
    <location>
        <begin position="143"/>
        <end position="295"/>
    </location>
</feature>
<keyword evidence="5" id="KW-0520">NAD</keyword>
<gene>
    <name evidence="9" type="ORF">METZ01_LOCUS15135</name>
</gene>
<dbReference type="PANTHER" id="PTHR10160">
    <property type="entry name" value="NAD(P) TRANSHYDROGENASE"/>
    <property type="match status" value="1"/>
</dbReference>
<dbReference type="EMBL" id="UINC01000859">
    <property type="protein sequence ID" value="SUZ62281.1"/>
    <property type="molecule type" value="Genomic_DNA"/>
</dbReference>
<dbReference type="Pfam" id="PF01262">
    <property type="entry name" value="AlaDh_PNT_C"/>
    <property type="match status" value="1"/>
</dbReference>
<evidence type="ECO:0000256" key="6">
    <source>
        <dbReference type="ARBA" id="ARBA00048202"/>
    </source>
</evidence>
<keyword evidence="2" id="KW-0547">Nucleotide-binding</keyword>
<evidence type="ECO:0000256" key="3">
    <source>
        <dbReference type="ARBA" id="ARBA00022857"/>
    </source>
</evidence>
<dbReference type="Gene3D" id="3.40.50.720">
    <property type="entry name" value="NAD(P)-binding Rossmann-like Domain"/>
    <property type="match status" value="2"/>
</dbReference>
<keyword evidence="4" id="KW-1278">Translocase</keyword>
<dbReference type="CDD" id="cd05304">
    <property type="entry name" value="Rubrum_tdh"/>
    <property type="match status" value="1"/>
</dbReference>
<evidence type="ECO:0000259" key="7">
    <source>
        <dbReference type="SMART" id="SM01002"/>
    </source>
</evidence>
<organism evidence="9">
    <name type="scientific">marine metagenome</name>
    <dbReference type="NCBI Taxonomy" id="408172"/>
    <lineage>
        <taxon>unclassified sequences</taxon>
        <taxon>metagenomes</taxon>
        <taxon>ecological metagenomes</taxon>
    </lineage>
</organism>
<name>A0A381P5S0_9ZZZZ</name>
<dbReference type="SUPFAM" id="SSF52283">
    <property type="entry name" value="Formate/glycerate dehydrogenase catalytic domain-like"/>
    <property type="match status" value="1"/>
</dbReference>
<dbReference type="EC" id="7.1.1.1" evidence="1"/>
<accession>A0A381P5S0</accession>
<dbReference type="SMART" id="SM01003">
    <property type="entry name" value="AlaDh_PNT_N"/>
    <property type="match status" value="1"/>
</dbReference>
<evidence type="ECO:0000256" key="2">
    <source>
        <dbReference type="ARBA" id="ARBA00022741"/>
    </source>
</evidence>